<evidence type="ECO:0000313" key="2">
    <source>
        <dbReference type="EMBL" id="GHP00896.1"/>
    </source>
</evidence>
<organism evidence="2 3">
    <name type="scientific">Reticulibacter mediterranei</name>
    <dbReference type="NCBI Taxonomy" id="2778369"/>
    <lineage>
        <taxon>Bacteria</taxon>
        <taxon>Bacillati</taxon>
        <taxon>Chloroflexota</taxon>
        <taxon>Ktedonobacteria</taxon>
        <taxon>Ktedonobacterales</taxon>
        <taxon>Reticulibacteraceae</taxon>
        <taxon>Reticulibacter</taxon>
    </lineage>
</organism>
<dbReference type="Pfam" id="PF01494">
    <property type="entry name" value="FAD_binding_3"/>
    <property type="match status" value="1"/>
</dbReference>
<name>A0A8J3IYM5_9CHLR</name>
<dbReference type="PANTHER" id="PTHR43422:SF3">
    <property type="entry name" value="THIAMINE THIAZOLE SYNTHASE"/>
    <property type="match status" value="1"/>
</dbReference>
<dbReference type="SUPFAM" id="SSF51905">
    <property type="entry name" value="FAD/NAD(P)-binding domain"/>
    <property type="match status" value="1"/>
</dbReference>
<reference evidence="2" key="1">
    <citation type="submission" date="2020-10" db="EMBL/GenBank/DDBJ databases">
        <title>Taxonomic study of unclassified bacteria belonging to the class Ktedonobacteria.</title>
        <authorList>
            <person name="Yabe S."/>
            <person name="Wang C.M."/>
            <person name="Zheng Y."/>
            <person name="Sakai Y."/>
            <person name="Cavaletti L."/>
            <person name="Monciardini P."/>
            <person name="Donadio S."/>
        </authorList>
    </citation>
    <scope>NUCLEOTIDE SEQUENCE</scope>
    <source>
        <strain evidence="2">ID150040</strain>
    </source>
</reference>
<protein>
    <recommendedName>
        <fullName evidence="1">FAD-binding domain-containing protein</fullName>
    </recommendedName>
</protein>
<dbReference type="InterPro" id="IPR036188">
    <property type="entry name" value="FAD/NAD-bd_sf"/>
</dbReference>
<keyword evidence="3" id="KW-1185">Reference proteome</keyword>
<dbReference type="RefSeq" id="WP_220211467.1">
    <property type="nucleotide sequence ID" value="NZ_BNJK01000003.1"/>
</dbReference>
<evidence type="ECO:0000259" key="1">
    <source>
        <dbReference type="Pfam" id="PF01494"/>
    </source>
</evidence>
<proteinExistence type="predicted"/>
<evidence type="ECO:0000313" key="3">
    <source>
        <dbReference type="Proteomes" id="UP000597444"/>
    </source>
</evidence>
<dbReference type="EMBL" id="BNJK01000003">
    <property type="protein sequence ID" value="GHP00896.1"/>
    <property type="molecule type" value="Genomic_DNA"/>
</dbReference>
<dbReference type="Gene3D" id="3.50.50.60">
    <property type="entry name" value="FAD/NAD(P)-binding domain"/>
    <property type="match status" value="1"/>
</dbReference>
<dbReference type="Proteomes" id="UP000597444">
    <property type="component" value="Unassembled WGS sequence"/>
</dbReference>
<dbReference type="AlphaFoldDB" id="A0A8J3IYM5"/>
<dbReference type="InterPro" id="IPR002938">
    <property type="entry name" value="FAD-bd"/>
</dbReference>
<dbReference type="PANTHER" id="PTHR43422">
    <property type="entry name" value="THIAMINE THIAZOLE SYNTHASE"/>
    <property type="match status" value="1"/>
</dbReference>
<gene>
    <name evidence="2" type="ORF">KSF_109430</name>
</gene>
<sequence length="427" mass="48365">MIQPSPSEGTHALVIGGSIAGLLAARVLSRHFQHVTIIERDHYPTNPAFRPGVPQSRHIHILLLRGQHVVEALFPGIKEKLLKNGAIRRDYGNAIYYYGGRCPALPQLPQLQGWSCSRELLEWQLRQELALCERICFLEGQEVTDLLFEHQAVCGVRSRARNDQADQELRGDLIVDASGRFSKTPQWLKEGGYVAPKETLVPTGIGYATRLYEATPHPFVATQTTTPPRQTGVVMSVEKGMVVGLAGDDPPEDDEAFRHFIEHLPDPAIREAIRDVSPISKIYGYRHTENRWCHFESLRHWPEGFIVVGDAVCTFNPLYGQGMTVAALQIQLLDACLHASWTRGRGFTRRFQRKVAQALALPWIMATATEARRTHWLVQRYLDTLITLLPTNPNVWRIFLEVVHMVRSPRALLDPSIVFTVFARRRR</sequence>
<dbReference type="GO" id="GO:0071949">
    <property type="term" value="F:FAD binding"/>
    <property type="evidence" value="ECO:0007669"/>
    <property type="project" value="InterPro"/>
</dbReference>
<feature type="domain" description="FAD-binding" evidence="1">
    <location>
        <begin position="10"/>
        <end position="331"/>
    </location>
</feature>
<accession>A0A8J3IYM5</accession>
<comment type="caution">
    <text evidence="2">The sequence shown here is derived from an EMBL/GenBank/DDBJ whole genome shotgun (WGS) entry which is preliminary data.</text>
</comment>